<name>A0ABN6UT57_9BACT</name>
<keyword evidence="1" id="KW-0540">Nuclease</keyword>
<reference evidence="6" key="1">
    <citation type="journal article" date="2023" name="Int. J. Syst. Evol. Microbiol.">
        <title>Mesoterricola silvestris gen. nov., sp. nov., Mesoterricola sediminis sp. nov., Geothrix oryzae sp. nov., Geothrix edaphica sp. nov., Geothrix rubra sp. nov., and Geothrix limicola sp. nov., six novel members of Acidobacteriota isolated from soils.</title>
        <authorList>
            <person name="Itoh H."/>
            <person name="Sugisawa Y."/>
            <person name="Mise K."/>
            <person name="Xu Z."/>
            <person name="Kuniyasu M."/>
            <person name="Ushijima N."/>
            <person name="Kawano K."/>
            <person name="Kobayashi E."/>
            <person name="Shiratori Y."/>
            <person name="Masuda Y."/>
            <person name="Senoo K."/>
        </authorList>
    </citation>
    <scope>NUCLEOTIDE SEQUENCE [LARGE SCALE GENOMIC DNA]</scope>
    <source>
        <strain evidence="6">Red222</strain>
    </source>
</reference>
<keyword evidence="6" id="KW-1185">Reference proteome</keyword>
<dbReference type="SUPFAM" id="SSF53933">
    <property type="entry name" value="Microbial ribonucleases"/>
    <property type="match status" value="1"/>
</dbReference>
<organism evidence="5 6">
    <name type="scientific">Geothrix oryzae</name>
    <dbReference type="NCBI Taxonomy" id="2927975"/>
    <lineage>
        <taxon>Bacteria</taxon>
        <taxon>Pseudomonadati</taxon>
        <taxon>Acidobacteriota</taxon>
        <taxon>Holophagae</taxon>
        <taxon>Holophagales</taxon>
        <taxon>Holophagaceae</taxon>
        <taxon>Geothrix</taxon>
    </lineage>
</organism>
<evidence type="ECO:0000313" key="5">
    <source>
        <dbReference type="EMBL" id="BDU67918.1"/>
    </source>
</evidence>
<dbReference type="Proteomes" id="UP001242010">
    <property type="component" value="Chromosome"/>
</dbReference>
<dbReference type="Gene3D" id="3.10.450.30">
    <property type="entry name" value="Microbial ribonucleases"/>
    <property type="match status" value="1"/>
</dbReference>
<evidence type="ECO:0000256" key="3">
    <source>
        <dbReference type="SAM" id="MobiDB-lite"/>
    </source>
</evidence>
<dbReference type="InterPro" id="IPR016191">
    <property type="entry name" value="Ribonuclease/ribotoxin"/>
</dbReference>
<feature type="chain" id="PRO_5045471733" evidence="4">
    <location>
        <begin position="27"/>
        <end position="138"/>
    </location>
</feature>
<feature type="region of interest" description="Disordered" evidence="3">
    <location>
        <begin position="30"/>
        <end position="50"/>
    </location>
</feature>
<evidence type="ECO:0000313" key="6">
    <source>
        <dbReference type="Proteomes" id="UP001242010"/>
    </source>
</evidence>
<feature type="signal peptide" evidence="4">
    <location>
        <begin position="1"/>
        <end position="26"/>
    </location>
</feature>
<accession>A0ABN6UT57</accession>
<evidence type="ECO:0000256" key="4">
    <source>
        <dbReference type="SAM" id="SignalP"/>
    </source>
</evidence>
<dbReference type="EMBL" id="AP027079">
    <property type="protein sequence ID" value="BDU67918.1"/>
    <property type="molecule type" value="Genomic_DNA"/>
</dbReference>
<dbReference type="InterPro" id="IPR000026">
    <property type="entry name" value="N1-like"/>
</dbReference>
<evidence type="ECO:0000256" key="1">
    <source>
        <dbReference type="ARBA" id="ARBA00022722"/>
    </source>
</evidence>
<evidence type="ECO:0000256" key="2">
    <source>
        <dbReference type="ARBA" id="ARBA00022801"/>
    </source>
</evidence>
<keyword evidence="4" id="KW-0732">Signal</keyword>
<dbReference type="Pfam" id="PF00545">
    <property type="entry name" value="Ribonuclease"/>
    <property type="match status" value="1"/>
</dbReference>
<protein>
    <submittedName>
        <fullName evidence="5">Uncharacterized protein</fullName>
    </submittedName>
</protein>
<keyword evidence="2" id="KW-0378">Hydrolase</keyword>
<proteinExistence type="predicted"/>
<sequence length="138" mass="15409">MTRWRRTLAHLAAGLVALAALLPLTACGPQGPASPPPAPTAQVQVAPSNPLPPHARETLAYIRQHGYAQPGYVGGRIFGNYEGALPRYDARRKRIEYREWDVHPRAEGRNRGAERLVTGSDGRVWYTVDHYRTFVEVR</sequence>
<gene>
    <name evidence="5" type="ORF">GETHOR_00190</name>
</gene>
<dbReference type="RefSeq" id="WP_286354544.1">
    <property type="nucleotide sequence ID" value="NZ_AP027079.1"/>
</dbReference>